<dbReference type="OrthoDB" id="5396681at2759"/>
<dbReference type="eggNOG" id="ENOG502SAMN">
    <property type="taxonomic scope" value="Eukaryota"/>
</dbReference>
<dbReference type="OMA" id="YATEREY"/>
<dbReference type="AlphaFoldDB" id="S8ASU2"/>
<keyword evidence="1" id="KW-0472">Membrane</keyword>
<accession>S8ASU2</accession>
<gene>
    <name evidence="3" type="ORF">H072_99</name>
</gene>
<evidence type="ECO:0000259" key="2">
    <source>
        <dbReference type="Pfam" id="PF26616"/>
    </source>
</evidence>
<keyword evidence="4" id="KW-1185">Reference proteome</keyword>
<organism evidence="3 4">
    <name type="scientific">Dactylellina haptotyla (strain CBS 200.50)</name>
    <name type="common">Nematode-trapping fungus</name>
    <name type="synonym">Monacrosporium haptotylum</name>
    <dbReference type="NCBI Taxonomy" id="1284197"/>
    <lineage>
        <taxon>Eukaryota</taxon>
        <taxon>Fungi</taxon>
        <taxon>Dikarya</taxon>
        <taxon>Ascomycota</taxon>
        <taxon>Pezizomycotina</taxon>
        <taxon>Orbiliomycetes</taxon>
        <taxon>Orbiliales</taxon>
        <taxon>Orbiliaceae</taxon>
        <taxon>Dactylellina</taxon>
    </lineage>
</organism>
<evidence type="ECO:0000313" key="4">
    <source>
        <dbReference type="Proteomes" id="UP000015100"/>
    </source>
</evidence>
<dbReference type="STRING" id="1284197.S8ASU2"/>
<dbReference type="InterPro" id="IPR058257">
    <property type="entry name" value="CorA-like_dom"/>
</dbReference>
<feature type="transmembrane region" description="Helical" evidence="1">
    <location>
        <begin position="417"/>
        <end position="439"/>
    </location>
</feature>
<reference evidence="4" key="2">
    <citation type="submission" date="2013-04" db="EMBL/GenBank/DDBJ databases">
        <title>Genomic mechanisms accounting for the adaptation to parasitism in nematode-trapping fungi.</title>
        <authorList>
            <person name="Ahren D.G."/>
        </authorList>
    </citation>
    <scope>NUCLEOTIDE SEQUENCE [LARGE SCALE GENOMIC DNA]</scope>
    <source>
        <strain evidence="4">CBS 200.50</strain>
    </source>
</reference>
<feature type="transmembrane region" description="Helical" evidence="1">
    <location>
        <begin position="366"/>
        <end position="388"/>
    </location>
</feature>
<keyword evidence="1" id="KW-1133">Transmembrane helix</keyword>
<name>S8ASU2_DACHA</name>
<comment type="caution">
    <text evidence="3">The sequence shown here is derived from an EMBL/GenBank/DDBJ whole genome shotgun (WGS) entry which is preliminary data.</text>
</comment>
<sequence>MGSPTSATQAGGWWPDMHQQHFISHSHQLFTPDTDQVECLRTLGDEKVYNQRFTTEKESLQQLITENTTKGKASIYIIRQLNTLSRLLISEQGLRFIIEGHKISSRFLKVVTAFGTRRHDENRAWDGYQISHPGPEVTELSYVVRYVERHNRSPQNPWSVRQIGVYQQVRRYNEDETWIILQPSENVYLRVKNILENGSPTRNTDEKSCFMHLEILELVAGGWGDYIEWAWAEVDKLDDKACISELGFDKKNDYIVTFQDCQKLQRLRRRLLRALSVLDSNIALTSGIAARFPDVSTTRIANHKAEIDLHRRNLLLMLEHLKGTSDLLFNILSTRNDKTVLSGTQAMQESLGLMGRIAQQGRDDSTILKLLSLIATVYLPASLVALTLNDKTIFSSNLVALREDVNGSSVFHPVSQFWLYIVLTISLTLLTFISVAFVLRRRIVEDIRRRWS</sequence>
<dbReference type="EMBL" id="AQGS01000002">
    <property type="protein sequence ID" value="EPS45939.1"/>
    <property type="molecule type" value="Genomic_DNA"/>
</dbReference>
<proteinExistence type="predicted"/>
<feature type="domain" description="CorA-like transporter" evidence="2">
    <location>
        <begin position="19"/>
        <end position="237"/>
    </location>
</feature>
<dbReference type="Proteomes" id="UP000015100">
    <property type="component" value="Unassembled WGS sequence"/>
</dbReference>
<evidence type="ECO:0000313" key="3">
    <source>
        <dbReference type="EMBL" id="EPS45939.1"/>
    </source>
</evidence>
<dbReference type="HOGENOM" id="CLU_029947_3_0_1"/>
<dbReference type="Pfam" id="PF26616">
    <property type="entry name" value="CorA-like"/>
    <property type="match status" value="1"/>
</dbReference>
<evidence type="ECO:0000256" key="1">
    <source>
        <dbReference type="SAM" id="Phobius"/>
    </source>
</evidence>
<keyword evidence="1" id="KW-0812">Transmembrane</keyword>
<protein>
    <recommendedName>
        <fullName evidence="2">CorA-like transporter domain-containing protein</fullName>
    </recommendedName>
</protein>
<reference evidence="3 4" key="1">
    <citation type="journal article" date="2013" name="PLoS Genet.">
        <title>Genomic mechanisms accounting for the adaptation to parasitism in nematode-trapping fungi.</title>
        <authorList>
            <person name="Meerupati T."/>
            <person name="Andersson K.M."/>
            <person name="Friman E."/>
            <person name="Kumar D."/>
            <person name="Tunlid A."/>
            <person name="Ahren D."/>
        </authorList>
    </citation>
    <scope>NUCLEOTIDE SEQUENCE [LARGE SCALE GENOMIC DNA]</scope>
    <source>
        <strain evidence="3 4">CBS 200.50</strain>
    </source>
</reference>